<evidence type="ECO:0000256" key="5">
    <source>
        <dbReference type="ARBA" id="ARBA00022691"/>
    </source>
</evidence>
<evidence type="ECO:0000256" key="1">
    <source>
        <dbReference type="ARBA" id="ARBA00004953"/>
    </source>
</evidence>
<dbReference type="Gene3D" id="3.30.950.10">
    <property type="entry name" value="Methyltransferase, Cobalt-precorrin-4 Transmethylase, Domain 2"/>
    <property type="match status" value="1"/>
</dbReference>
<dbReference type="Proteomes" id="UP000182983">
    <property type="component" value="Unassembled WGS sequence"/>
</dbReference>
<dbReference type="CDD" id="cd11646">
    <property type="entry name" value="Precorrin_3B_C17_MT"/>
    <property type="match status" value="1"/>
</dbReference>
<comment type="pathway">
    <text evidence="1">Cofactor biosynthesis; adenosylcobalamin biosynthesis.</text>
</comment>
<dbReference type="InterPro" id="IPR014776">
    <property type="entry name" value="4pyrrole_Mease_sub2"/>
</dbReference>
<dbReference type="InterPro" id="IPR035996">
    <property type="entry name" value="4pyrrol_Methylase_sf"/>
</dbReference>
<evidence type="ECO:0000259" key="7">
    <source>
        <dbReference type="Pfam" id="PF11760"/>
    </source>
</evidence>
<evidence type="ECO:0000256" key="2">
    <source>
        <dbReference type="ARBA" id="ARBA00022573"/>
    </source>
</evidence>
<dbReference type="AlphaFoldDB" id="A0A1H6H4B6"/>
<feature type="domain" description="Cobalamin synthesis G N-terminal" evidence="7">
    <location>
        <begin position="52"/>
        <end position="128"/>
    </location>
</feature>
<dbReference type="GO" id="GO:0032259">
    <property type="term" value="P:methylation"/>
    <property type="evidence" value="ECO:0007669"/>
    <property type="project" value="UniProtKB-KW"/>
</dbReference>
<organism evidence="8 9">
    <name type="scientific">Magnetospirillum fulvum</name>
    <name type="common">Rhodospirillum fulvum</name>
    <dbReference type="NCBI Taxonomy" id="1082"/>
    <lineage>
        <taxon>Bacteria</taxon>
        <taxon>Pseudomonadati</taxon>
        <taxon>Pseudomonadota</taxon>
        <taxon>Alphaproteobacteria</taxon>
        <taxon>Rhodospirillales</taxon>
        <taxon>Rhodospirillaceae</taxon>
        <taxon>Magnetospirillum</taxon>
    </lineage>
</organism>
<dbReference type="Gene3D" id="3.40.50.11220">
    <property type="match status" value="1"/>
</dbReference>
<evidence type="ECO:0000256" key="4">
    <source>
        <dbReference type="ARBA" id="ARBA00022679"/>
    </source>
</evidence>
<dbReference type="Pfam" id="PF11760">
    <property type="entry name" value="CbiG_N"/>
    <property type="match status" value="1"/>
</dbReference>
<accession>A0A1H6H4B6</accession>
<dbReference type="InterPro" id="IPR051810">
    <property type="entry name" value="Precorrin_MeTrfase"/>
</dbReference>
<dbReference type="SUPFAM" id="SSF159672">
    <property type="entry name" value="CbiG N-terminal domain-like"/>
    <property type="match status" value="1"/>
</dbReference>
<dbReference type="SUPFAM" id="SSF53790">
    <property type="entry name" value="Tetrapyrrole methylase"/>
    <property type="match status" value="1"/>
</dbReference>
<dbReference type="InterPro" id="IPR038029">
    <property type="entry name" value="GbiG_N_sf"/>
</dbReference>
<dbReference type="GO" id="GO:0008168">
    <property type="term" value="F:methyltransferase activity"/>
    <property type="evidence" value="ECO:0007669"/>
    <property type="project" value="UniProtKB-KW"/>
</dbReference>
<keyword evidence="9" id="KW-1185">Reference proteome</keyword>
<evidence type="ECO:0000256" key="3">
    <source>
        <dbReference type="ARBA" id="ARBA00022603"/>
    </source>
</evidence>
<dbReference type="NCBIfam" id="TIGR01466">
    <property type="entry name" value="cobJ_cbiH"/>
    <property type="match status" value="1"/>
</dbReference>
<evidence type="ECO:0000313" key="8">
    <source>
        <dbReference type="EMBL" id="SEH30549.1"/>
    </source>
</evidence>
<keyword evidence="2" id="KW-0169">Cobalamin biosynthesis</keyword>
<protein>
    <submittedName>
        <fullName evidence="8">Cobalt-precorrin 5A hydrolase / precorrin-3B C17-methyltransferase</fullName>
    </submittedName>
</protein>
<evidence type="ECO:0000313" key="9">
    <source>
        <dbReference type="Proteomes" id="UP000182983"/>
    </source>
</evidence>
<name>A0A1H6H4B6_MAGFU</name>
<dbReference type="InterPro" id="IPR000878">
    <property type="entry name" value="4pyrrol_Mease"/>
</dbReference>
<dbReference type="EMBL" id="FNWO01000003">
    <property type="protein sequence ID" value="SEH30549.1"/>
    <property type="molecule type" value="Genomic_DNA"/>
</dbReference>
<dbReference type="InterPro" id="IPR014777">
    <property type="entry name" value="4pyrrole_Mease_sub1"/>
</dbReference>
<dbReference type="Gene3D" id="3.40.1010.10">
    <property type="entry name" value="Cobalt-precorrin-4 Transmethylase, Domain 1"/>
    <property type="match status" value="1"/>
</dbReference>
<keyword evidence="5" id="KW-0949">S-adenosyl-L-methionine</keyword>
<dbReference type="UniPathway" id="UPA00148"/>
<proteinExistence type="predicted"/>
<dbReference type="GO" id="GO:0009236">
    <property type="term" value="P:cobalamin biosynthetic process"/>
    <property type="evidence" value="ECO:0007669"/>
    <property type="project" value="UniProtKB-UniPathway"/>
</dbReference>
<keyword evidence="8" id="KW-0378">Hydrolase</keyword>
<dbReference type="InterPro" id="IPR006363">
    <property type="entry name" value="Cbl_synth_CobJ/CibH_dom"/>
</dbReference>
<dbReference type="PANTHER" id="PTHR47036:SF1">
    <property type="entry name" value="COBALT-FACTOR III C(17)-METHYLTRANSFERASE-RELATED"/>
    <property type="match status" value="1"/>
</dbReference>
<feature type="domain" description="Tetrapyrrole methylase" evidence="6">
    <location>
        <begin position="147"/>
        <end position="358"/>
    </location>
</feature>
<keyword evidence="4 8" id="KW-0808">Transferase</keyword>
<dbReference type="PANTHER" id="PTHR47036">
    <property type="entry name" value="COBALT-FACTOR III C(17)-METHYLTRANSFERASE-RELATED"/>
    <property type="match status" value="1"/>
</dbReference>
<dbReference type="GO" id="GO:0016787">
    <property type="term" value="F:hydrolase activity"/>
    <property type="evidence" value="ECO:0007669"/>
    <property type="project" value="UniProtKB-KW"/>
</dbReference>
<dbReference type="Pfam" id="PF00590">
    <property type="entry name" value="TP_methylase"/>
    <property type="match status" value="1"/>
</dbReference>
<gene>
    <name evidence="8" type="ORF">SAMN04244559_00926</name>
</gene>
<keyword evidence="3 8" id="KW-0489">Methyltransferase</keyword>
<reference evidence="9" key="1">
    <citation type="submission" date="2016-10" db="EMBL/GenBank/DDBJ databases">
        <authorList>
            <person name="Varghese N."/>
            <person name="Submissions S."/>
        </authorList>
    </citation>
    <scope>NUCLEOTIDE SEQUENCE [LARGE SCALE GENOMIC DNA]</scope>
    <source>
        <strain evidence="9">DSM 13234</strain>
    </source>
</reference>
<dbReference type="InterPro" id="IPR021744">
    <property type="entry name" value="CbiG_N"/>
</dbReference>
<evidence type="ECO:0000259" key="6">
    <source>
        <dbReference type="Pfam" id="PF00590"/>
    </source>
</evidence>
<sequence length="399" mass="42259">MESVLAPAILCLGPDGLETARRIRAGCPDAAIRGLAGPVEDAEIRHDSIESALRDLYRRDVPIIALCAAATVIRALGPLLGDGLEEPPVLAVAEDGSAVVPLLGLRRGAVALSRIVGAALGTVPAFTSPDEEEVKCRPAEPRRRGRLAVIGLGPGASGLMAPDVREELRRARHIIGYETYVRMAGPFRPDQIIHASDNRVEMDRARHAFVLAAGGEDVVVVSSGDPGIFAMASAVLEALHLSDEPSWHSDVDLVILPGISAAQAAAAKAGAPLGHDFCTISLSDNLKPWPVILDRLDHAATADLVLALYNPISVARPWQLGEALDLLRRYRAAATPVVLGRDVGRPGERITVVTLGSLSPDMVDMRTVVIVGSSTTRSFPRAGGGAWVYTPRWYGQSPE</sequence>